<comment type="caution">
    <text evidence="1">The sequence shown here is derived from an EMBL/GenBank/DDBJ whole genome shotgun (WGS) entry which is preliminary data.</text>
</comment>
<protein>
    <submittedName>
        <fullName evidence="1">Uncharacterized protein</fullName>
    </submittedName>
</protein>
<sequence length="187" mass="20905">MTLKYDFDMFYVVPRHLQEQMRAMGVDEAKVSERVALFRDERTVAALWQADSEVQDLFLASGFGLNVYSSGAPEGCYPAEDKAARLEAVAQLSETLTESRQVLTRNNWGEFSITDFLDHLGAAKPVDMAGIRPDERNAPMSMELASASLPMVYTPDDKGRNLPMLMTKVAFWTLFGITIGQYSGMLF</sequence>
<keyword evidence="2" id="KW-1185">Reference proteome</keyword>
<dbReference type="Proteomes" id="UP000443843">
    <property type="component" value="Unassembled WGS sequence"/>
</dbReference>
<dbReference type="RefSeq" id="WP_160380657.1">
    <property type="nucleotide sequence ID" value="NZ_WNXQ01000001.1"/>
</dbReference>
<organism evidence="1 2">
    <name type="scientific">Pseudooceanicola pacificus</name>
    <dbReference type="NCBI Taxonomy" id="2676438"/>
    <lineage>
        <taxon>Bacteria</taxon>
        <taxon>Pseudomonadati</taxon>
        <taxon>Pseudomonadota</taxon>
        <taxon>Alphaproteobacteria</taxon>
        <taxon>Rhodobacterales</taxon>
        <taxon>Paracoccaceae</taxon>
        <taxon>Pseudooceanicola</taxon>
    </lineage>
</organism>
<gene>
    <name evidence="1" type="ORF">GLS40_00575</name>
</gene>
<dbReference type="AlphaFoldDB" id="A0A844WB93"/>
<dbReference type="EMBL" id="WNXQ01000001">
    <property type="protein sequence ID" value="MWB76510.1"/>
    <property type="molecule type" value="Genomic_DNA"/>
</dbReference>
<name>A0A844WB93_9RHOB</name>
<evidence type="ECO:0000313" key="2">
    <source>
        <dbReference type="Proteomes" id="UP000443843"/>
    </source>
</evidence>
<evidence type="ECO:0000313" key="1">
    <source>
        <dbReference type="EMBL" id="MWB76510.1"/>
    </source>
</evidence>
<proteinExistence type="predicted"/>
<accession>A0A844WB93</accession>
<reference evidence="1 2" key="1">
    <citation type="submission" date="2019-11" db="EMBL/GenBank/DDBJ databases">
        <title>Pseudooceanicola pacifica sp. nov., isolated from deep-sea sediment of the Pacific Ocean.</title>
        <authorList>
            <person name="Lyu L."/>
        </authorList>
    </citation>
    <scope>NUCLEOTIDE SEQUENCE [LARGE SCALE GENOMIC DNA]</scope>
    <source>
        <strain evidence="1 2">216_PA32_1</strain>
    </source>
</reference>